<dbReference type="PANTHER" id="PTHR46787:SF1">
    <property type="entry name" value="MOLECULAR CHAPERONE MKKS"/>
    <property type="match status" value="1"/>
</dbReference>
<feature type="region of interest" description="Disordered" evidence="1">
    <location>
        <begin position="532"/>
        <end position="568"/>
    </location>
</feature>
<dbReference type="Gene3D" id="3.30.260.10">
    <property type="entry name" value="TCP-1-like chaperonin intermediate domain"/>
    <property type="match status" value="1"/>
</dbReference>
<dbReference type="InterPro" id="IPR002423">
    <property type="entry name" value="Cpn60/GroEL/TCP-1"/>
</dbReference>
<protein>
    <recommendedName>
        <fullName evidence="4">McKusick-Kaufman syndrome</fullName>
    </recommendedName>
</protein>
<dbReference type="GO" id="GO:0051082">
    <property type="term" value="F:unfolded protein binding"/>
    <property type="evidence" value="ECO:0007669"/>
    <property type="project" value="InterPro"/>
</dbReference>
<dbReference type="OMA" id="LFVCQKV"/>
<reference evidence="2" key="1">
    <citation type="submission" date="2022-11" db="UniProtKB">
        <authorList>
            <consortium name="EnsemblMetazoa"/>
        </authorList>
    </citation>
    <scope>IDENTIFICATION</scope>
</reference>
<dbReference type="GO" id="GO:0005524">
    <property type="term" value="F:ATP binding"/>
    <property type="evidence" value="ECO:0007669"/>
    <property type="project" value="InterPro"/>
</dbReference>
<sequence>MSAMSPGIPRVQQQKTLTTVQKLSHSDVAQALETFKLLIQSCYGPAGHLKTIQNSCGGQVTVTSTASVLVRQLSVSRPFLRLMLAAFEGHVASCSDCGLFCALLMTNLIQSCSELDLHPVLCIDINELMLKLCLDYLNSDDSCRVDVNIADSQTMMSLVRSVISTKPACGLSLRETDLICNLTLQAFLYGLPSSESNISIPSLKYVLVEGRTPMNSHIVEGVLIESPQIPPYTSKGFNLPRQDDGSIKVALFNTSLAGGGESFPDVHLETGEGVTVDRASENHLLTLGSCLVQLRVGLLACQKVVHPCLKRFLRSHGVLTIDRLSLVHIDAVQMVTGARPLGAVQSTIPEDALGVIGNLTHLVLYGKSYMHLQNRCRPVCTYVLCNRTESALEELKIACSAAHHVLAMTLSRPLALPGAGCCEACLAAHLKQQIKAKESDILDDLGCSRLQFKMAADNFIHCIESVARALEHGQNSQVTDDVHHHRWLLPLSQTSPSDWLGQCACGMKSFQAGSDWLLLGCRQQTSDVNHQSGDLIQNRTLDKQPKQKELGKLQSNDTHSPNTPVAGKSTPLVLDSFVAKLNALHVAVDTANVILRIHQTIQDSNS</sequence>
<dbReference type="InterPro" id="IPR027413">
    <property type="entry name" value="GROEL-like_equatorial_sf"/>
</dbReference>
<dbReference type="InterPro" id="IPR027409">
    <property type="entry name" value="GroEL-like_apical_dom_sf"/>
</dbReference>
<dbReference type="GO" id="GO:0006457">
    <property type="term" value="P:protein folding"/>
    <property type="evidence" value="ECO:0007669"/>
    <property type="project" value="InterPro"/>
</dbReference>
<keyword evidence="3" id="KW-1185">Reference proteome</keyword>
<dbReference type="SUPFAM" id="SSF48592">
    <property type="entry name" value="GroEL equatorial domain-like"/>
    <property type="match status" value="1"/>
</dbReference>
<dbReference type="InterPro" id="IPR027410">
    <property type="entry name" value="TCP-1-like_intermed_sf"/>
</dbReference>
<dbReference type="GO" id="GO:1902636">
    <property type="term" value="C:kinociliary basal body"/>
    <property type="evidence" value="ECO:0007669"/>
    <property type="project" value="TreeGrafter"/>
</dbReference>
<name>A0A914BH47_PATMI</name>
<dbReference type="GO" id="GO:0032502">
    <property type="term" value="P:developmental process"/>
    <property type="evidence" value="ECO:0007669"/>
    <property type="project" value="TreeGrafter"/>
</dbReference>
<accession>A0A914BH47</accession>
<evidence type="ECO:0008006" key="4">
    <source>
        <dbReference type="Google" id="ProtNLM"/>
    </source>
</evidence>
<feature type="compositionally biased region" description="Polar residues" evidence="1">
    <location>
        <begin position="553"/>
        <end position="563"/>
    </location>
</feature>
<evidence type="ECO:0000256" key="1">
    <source>
        <dbReference type="SAM" id="MobiDB-lite"/>
    </source>
</evidence>
<dbReference type="RefSeq" id="XP_038075215.1">
    <property type="nucleotide sequence ID" value="XM_038219287.1"/>
</dbReference>
<proteinExistence type="predicted"/>
<dbReference type="AlphaFoldDB" id="A0A914BH47"/>
<dbReference type="GO" id="GO:0005634">
    <property type="term" value="C:nucleus"/>
    <property type="evidence" value="ECO:0007669"/>
    <property type="project" value="TreeGrafter"/>
</dbReference>
<dbReference type="GeneID" id="119742992"/>
<dbReference type="OrthoDB" id="528704at2759"/>
<dbReference type="Proteomes" id="UP000887568">
    <property type="component" value="Unplaced"/>
</dbReference>
<feature type="compositionally biased region" description="Basic and acidic residues" evidence="1">
    <location>
        <begin position="540"/>
        <end position="551"/>
    </location>
</feature>
<evidence type="ECO:0000313" key="2">
    <source>
        <dbReference type="EnsemblMetazoa" id="XP_038075215.1"/>
    </source>
</evidence>
<dbReference type="Pfam" id="PF00118">
    <property type="entry name" value="Cpn60_TCP1"/>
    <property type="match status" value="1"/>
</dbReference>
<dbReference type="GO" id="GO:0005737">
    <property type="term" value="C:cytoplasm"/>
    <property type="evidence" value="ECO:0007669"/>
    <property type="project" value="TreeGrafter"/>
</dbReference>
<dbReference type="Gene3D" id="1.10.560.10">
    <property type="entry name" value="GroEL-like equatorial domain"/>
    <property type="match status" value="1"/>
</dbReference>
<dbReference type="Gene3D" id="3.50.7.10">
    <property type="entry name" value="GroEL"/>
    <property type="match status" value="1"/>
</dbReference>
<organism evidence="2 3">
    <name type="scientific">Patiria miniata</name>
    <name type="common">Bat star</name>
    <name type="synonym">Asterina miniata</name>
    <dbReference type="NCBI Taxonomy" id="46514"/>
    <lineage>
        <taxon>Eukaryota</taxon>
        <taxon>Metazoa</taxon>
        <taxon>Echinodermata</taxon>
        <taxon>Eleutherozoa</taxon>
        <taxon>Asterozoa</taxon>
        <taxon>Asteroidea</taxon>
        <taxon>Valvatacea</taxon>
        <taxon>Valvatida</taxon>
        <taxon>Asterinidae</taxon>
        <taxon>Patiria</taxon>
    </lineage>
</organism>
<dbReference type="GO" id="GO:0060271">
    <property type="term" value="P:cilium assembly"/>
    <property type="evidence" value="ECO:0007669"/>
    <property type="project" value="InterPro"/>
</dbReference>
<dbReference type="EnsemblMetazoa" id="XM_038219287.1">
    <property type="protein sequence ID" value="XP_038075215.1"/>
    <property type="gene ID" value="LOC119742992"/>
</dbReference>
<dbReference type="GO" id="GO:0051131">
    <property type="term" value="P:chaperone-mediated protein complex assembly"/>
    <property type="evidence" value="ECO:0007669"/>
    <property type="project" value="TreeGrafter"/>
</dbReference>
<dbReference type="InterPro" id="IPR028790">
    <property type="entry name" value="MKKS"/>
</dbReference>
<dbReference type="SUPFAM" id="SSF52029">
    <property type="entry name" value="GroEL apical domain-like"/>
    <property type="match status" value="1"/>
</dbReference>
<evidence type="ECO:0000313" key="3">
    <source>
        <dbReference type="Proteomes" id="UP000887568"/>
    </source>
</evidence>
<dbReference type="PANTHER" id="PTHR46787">
    <property type="entry name" value="SYNDROMES PUTATIVE CHAPERONIN-RELATED"/>
    <property type="match status" value="1"/>
</dbReference>